<comment type="similarity">
    <text evidence="6">Belongs to the aconitase/IPM isomerase family. LeuC type 2 subfamily.</text>
</comment>
<evidence type="ECO:0000256" key="2">
    <source>
        <dbReference type="ARBA" id="ARBA00022723"/>
    </source>
</evidence>
<keyword evidence="5 6" id="KW-0456">Lyase</keyword>
<dbReference type="NCBIfam" id="NF001614">
    <property type="entry name" value="PRK00402.1"/>
    <property type="match status" value="1"/>
</dbReference>
<keyword evidence="4 6" id="KW-0411">Iron-sulfur</keyword>
<comment type="pathway">
    <text evidence="6">Amino-acid biosynthesis; L-leucine biosynthesis; L-leucine from 3-methyl-2-oxobutanoate: step 2/4.</text>
</comment>
<dbReference type="UniPathway" id="UPA00048">
    <property type="reaction ID" value="UER00071"/>
</dbReference>
<feature type="domain" description="Aconitase/3-isopropylmalate dehydratase large subunit alpha/beta/alpha" evidence="8">
    <location>
        <begin position="33"/>
        <end position="310"/>
    </location>
</feature>
<dbReference type="NCBIfam" id="TIGR02083">
    <property type="entry name" value="LEU2"/>
    <property type="match status" value="1"/>
</dbReference>
<evidence type="ECO:0000259" key="8">
    <source>
        <dbReference type="Pfam" id="PF00330"/>
    </source>
</evidence>
<dbReference type="GO" id="GO:0046872">
    <property type="term" value="F:metal ion binding"/>
    <property type="evidence" value="ECO:0007669"/>
    <property type="project" value="UniProtKB-KW"/>
</dbReference>
<dbReference type="PATRIC" id="fig|657308.3.peg.560"/>
<organism evidence="9 10">
    <name type="scientific">Gordonibacter pamelaeae 7-10-1-b</name>
    <dbReference type="NCBI Taxonomy" id="657308"/>
    <lineage>
        <taxon>Bacteria</taxon>
        <taxon>Bacillati</taxon>
        <taxon>Actinomycetota</taxon>
        <taxon>Coriobacteriia</taxon>
        <taxon>Eggerthellales</taxon>
        <taxon>Eggerthellaceae</taxon>
        <taxon>Gordonibacter</taxon>
    </lineage>
</organism>
<dbReference type="InterPro" id="IPR018136">
    <property type="entry name" value="Aconitase_4Fe-4S_BS"/>
</dbReference>
<sequence length="446" mass="47609">MVGVFHLPAPPRGFARPTATKEQPMPRPMTMAEKILAAHAGLDEVEPGQLIECDLDLVLSNDVTAPIAVKEFRKIGVEKVFDPEKIALVPDHYVPNKDIKSAEQAKIVRDFAREQGITHYYEVGCMGVEHALLPEQGVVGAGDLIIGADSHTCTYGALGAFATGVGSTDAGVGYATGKAWFKVPESLLFKIEGELAPGVTGKDVILHIIGMIGVDGALYQAMEFTGSAIRTMGMDERMSISNMAIEAGGKAGLIEVDDVTRAYMDGRTERPYTEYHSDPDAMYAKVYEIDAASIVPTVSFPHLPSNTRPAAEARDIKIDQAVIGSCTNGRIVDMRQAADVLRGRKIHPDVRCIVIPATQAVYRQCMEEGLMDVFLDANCAVSTPTCGPCLGGYMGILAAGERAIATTNRNFVGRMGDPTSEVYLSSPAIAAASAVLGHIGLPEDLD</sequence>
<dbReference type="SUPFAM" id="SSF53732">
    <property type="entry name" value="Aconitase iron-sulfur domain"/>
    <property type="match status" value="1"/>
</dbReference>
<dbReference type="UniPathway" id="UPA00946"/>
<dbReference type="InterPro" id="IPR015931">
    <property type="entry name" value="Acnase/IPM_dHydase_lsu_aba_1/3"/>
</dbReference>
<dbReference type="AlphaFoldDB" id="D6E7M6"/>
<keyword evidence="1 6" id="KW-0004">4Fe-4S</keyword>
<evidence type="ECO:0000313" key="10">
    <source>
        <dbReference type="Proteomes" id="UP000008805"/>
    </source>
</evidence>
<evidence type="ECO:0000256" key="7">
    <source>
        <dbReference type="SAM" id="MobiDB-lite"/>
    </source>
</evidence>
<keyword evidence="2 6" id="KW-0479">Metal-binding</keyword>
<comment type="function">
    <text evidence="6">Catalyzes the isomerization between 2-isopropylmalate and 3-isopropylmalate, via the formation of 2-isopropylmaleate.</text>
</comment>
<dbReference type="GO" id="GO:0051539">
    <property type="term" value="F:4 iron, 4 sulfur cluster binding"/>
    <property type="evidence" value="ECO:0007669"/>
    <property type="project" value="UniProtKB-KW"/>
</dbReference>
<accession>D6E7M6</accession>
<dbReference type="HAMAP" id="MF_01027">
    <property type="entry name" value="LeuC_type2"/>
    <property type="match status" value="1"/>
</dbReference>
<dbReference type="InterPro" id="IPR011823">
    <property type="entry name" value="IsopropMal_deHydtase_lsu_bac"/>
</dbReference>
<dbReference type="PANTHER" id="PTHR43822:SF16">
    <property type="entry name" value="3-ISOPROPYLMALATE DEHYDRATASE LARGE SUBUNIT 2"/>
    <property type="match status" value="1"/>
</dbReference>
<dbReference type="InterPro" id="IPR006251">
    <property type="entry name" value="Homoacnase/IPMdehydase_lsu"/>
</dbReference>
<dbReference type="HOGENOM" id="CLU_006714_3_4_11"/>
<evidence type="ECO:0000256" key="6">
    <source>
        <dbReference type="HAMAP-Rule" id="MF_01027"/>
    </source>
</evidence>
<dbReference type="InterPro" id="IPR050067">
    <property type="entry name" value="IPM_dehydratase_rel_enz"/>
</dbReference>
<dbReference type="InterPro" id="IPR001030">
    <property type="entry name" value="Acoase/IPM_deHydtase_lsu_aba"/>
</dbReference>
<name>D6E7M6_9ACTN</name>
<dbReference type="Proteomes" id="UP000008805">
    <property type="component" value="Chromosome"/>
</dbReference>
<proteinExistence type="inferred from homology"/>
<dbReference type="NCBIfam" id="TIGR02086">
    <property type="entry name" value="IPMI_arch"/>
    <property type="match status" value="1"/>
</dbReference>
<dbReference type="KEGG" id="gpa:GPA_09760"/>
<dbReference type="PROSITE" id="PS00450">
    <property type="entry name" value="ACONITASE_1"/>
    <property type="match status" value="1"/>
</dbReference>
<dbReference type="Pfam" id="PF00330">
    <property type="entry name" value="Aconitase"/>
    <property type="match status" value="1"/>
</dbReference>
<evidence type="ECO:0000313" key="9">
    <source>
        <dbReference type="EMBL" id="CBL03723.1"/>
    </source>
</evidence>
<evidence type="ECO:0000256" key="4">
    <source>
        <dbReference type="ARBA" id="ARBA00023014"/>
    </source>
</evidence>
<feature type="binding site" evidence="6">
    <location>
        <position position="389"/>
    </location>
    <ligand>
        <name>[4Fe-4S] cluster</name>
        <dbReference type="ChEBI" id="CHEBI:49883"/>
    </ligand>
</feature>
<dbReference type="GO" id="GO:0009098">
    <property type="term" value="P:L-leucine biosynthetic process"/>
    <property type="evidence" value="ECO:0007669"/>
    <property type="project" value="UniProtKB-UniRule"/>
</dbReference>
<comment type="cofactor">
    <cofactor evidence="6">
        <name>[4Fe-4S] cluster</name>
        <dbReference type="ChEBI" id="CHEBI:49883"/>
    </cofactor>
    <text evidence="6">Binds 1 [4Fe-4S] cluster per subunit.</text>
</comment>
<feature type="region of interest" description="Disordered" evidence="7">
    <location>
        <begin position="1"/>
        <end position="25"/>
    </location>
</feature>
<keyword evidence="3 6" id="KW-0408">Iron</keyword>
<protein>
    <recommendedName>
        <fullName evidence="6">3-isopropylmalate dehydratase large subunit</fullName>
        <ecNumber evidence="6">4.2.1.33</ecNumber>
    </recommendedName>
    <alternativeName>
        <fullName evidence="6">Alpha-IPM isomerase</fullName>
        <shortName evidence="6">IPMI</shortName>
    </alternativeName>
    <alternativeName>
        <fullName evidence="6">Isopropylmalate isomerase</fullName>
    </alternativeName>
</protein>
<dbReference type="InterPro" id="IPR033941">
    <property type="entry name" value="IPMI_cat"/>
</dbReference>
<gene>
    <name evidence="6" type="primary">leuC</name>
    <name evidence="9" type="ORF">GPA_09760</name>
</gene>
<dbReference type="InterPro" id="IPR011826">
    <property type="entry name" value="HAcnase/IPMdehydase_lsu_prok"/>
</dbReference>
<dbReference type="InterPro" id="IPR036008">
    <property type="entry name" value="Aconitase_4Fe-4S_dom"/>
</dbReference>
<keyword evidence="10" id="KW-1185">Reference proteome</keyword>
<dbReference type="NCBIfam" id="TIGR01343">
    <property type="entry name" value="hacA_fam"/>
    <property type="match status" value="1"/>
</dbReference>
<comment type="catalytic activity">
    <reaction evidence="6">
        <text>(2R,3S)-3-isopropylmalate = (2S)-2-isopropylmalate</text>
        <dbReference type="Rhea" id="RHEA:32287"/>
        <dbReference type="ChEBI" id="CHEBI:1178"/>
        <dbReference type="ChEBI" id="CHEBI:35121"/>
        <dbReference type="EC" id="4.2.1.33"/>
    </reaction>
</comment>
<keyword evidence="6" id="KW-0432">Leucine biosynthesis</keyword>
<dbReference type="PANTHER" id="PTHR43822">
    <property type="entry name" value="HOMOACONITASE, MITOCHONDRIAL-RELATED"/>
    <property type="match status" value="1"/>
</dbReference>
<reference evidence="9 10" key="1">
    <citation type="submission" date="2010-03" db="EMBL/GenBank/DDBJ databases">
        <title>The genome sequence of Gordonibacter pamelaeae 7-10-1-bT.</title>
        <authorList>
            <consortium name="metaHIT consortium -- http://www.metahit.eu/"/>
            <person name="Pajon A."/>
            <person name="Turner K."/>
            <person name="Parkhill J."/>
            <person name="Timmis K."/>
            <person name="Oxley A."/>
            <person name="Wurdemann D."/>
        </authorList>
    </citation>
    <scope>NUCLEOTIDE SEQUENCE [LARGE SCALE GENOMIC DNA]</scope>
    <source>
        <strain evidence="10">7-10-1-b</strain>
    </source>
</reference>
<reference evidence="9 10" key="2">
    <citation type="submission" date="2010-03" db="EMBL/GenBank/DDBJ databases">
        <authorList>
            <person name="Pajon A."/>
        </authorList>
    </citation>
    <scope>NUCLEOTIDE SEQUENCE [LARGE SCALE GENOMIC DNA]</scope>
    <source>
        <strain evidence="10">7-10-1-b</strain>
    </source>
</reference>
<dbReference type="EC" id="4.2.1.33" evidence="6"/>
<evidence type="ECO:0000256" key="1">
    <source>
        <dbReference type="ARBA" id="ARBA00022485"/>
    </source>
</evidence>
<dbReference type="CDD" id="cd01583">
    <property type="entry name" value="IPMI"/>
    <property type="match status" value="1"/>
</dbReference>
<dbReference type="Gene3D" id="3.30.499.10">
    <property type="entry name" value="Aconitase, domain 3"/>
    <property type="match status" value="2"/>
</dbReference>
<evidence type="ECO:0000256" key="5">
    <source>
        <dbReference type="ARBA" id="ARBA00023239"/>
    </source>
</evidence>
<dbReference type="PRINTS" id="PR00415">
    <property type="entry name" value="ACONITASE"/>
</dbReference>
<keyword evidence="6" id="KW-0028">Amino-acid biosynthesis</keyword>
<dbReference type="GO" id="GO:0003861">
    <property type="term" value="F:3-isopropylmalate dehydratase activity"/>
    <property type="evidence" value="ECO:0007669"/>
    <property type="project" value="UniProtKB-UniRule"/>
</dbReference>
<dbReference type="EMBL" id="FP929047">
    <property type="protein sequence ID" value="CBL03723.1"/>
    <property type="molecule type" value="Genomic_DNA"/>
</dbReference>
<feature type="binding site" evidence="6">
    <location>
        <position position="386"/>
    </location>
    <ligand>
        <name>[4Fe-4S] cluster</name>
        <dbReference type="ChEBI" id="CHEBI:49883"/>
    </ligand>
</feature>
<evidence type="ECO:0000256" key="3">
    <source>
        <dbReference type="ARBA" id="ARBA00023004"/>
    </source>
</evidence>
<comment type="subunit">
    <text evidence="6">Heterodimer of LeuC and LeuD.</text>
</comment>
<keyword evidence="6" id="KW-0100">Branched-chain amino acid biosynthesis</keyword>
<feature type="binding site" evidence="6">
    <location>
        <position position="326"/>
    </location>
    <ligand>
        <name>[4Fe-4S] cluster</name>
        <dbReference type="ChEBI" id="CHEBI:49883"/>
    </ligand>
</feature>